<dbReference type="RefSeq" id="WP_141149019.1">
    <property type="nucleotide sequence ID" value="NZ_VHLG01000004.1"/>
</dbReference>
<evidence type="ECO:0000256" key="1">
    <source>
        <dbReference type="ARBA" id="ARBA00009759"/>
    </source>
</evidence>
<name>A0A506UC34_9HYPH</name>
<comment type="caution">
    <text evidence="5">The sequence shown here is derived from an EMBL/GenBank/DDBJ whole genome shotgun (WGS) entry which is preliminary data.</text>
</comment>
<proteinExistence type="inferred from homology"/>
<feature type="binding site" evidence="4">
    <location>
        <position position="74"/>
    </location>
    <ligand>
        <name>Mg(2+)</name>
        <dbReference type="ChEBI" id="CHEBI:18420"/>
        <label>1</label>
        <note>catalytic</note>
    </ligand>
</feature>
<reference evidence="5 6" key="1">
    <citation type="submission" date="2019-06" db="EMBL/GenBank/DDBJ databases">
        <authorList>
            <person name="Li M."/>
        </authorList>
    </citation>
    <scope>NUCLEOTIDE SEQUENCE [LARGE SCALE GENOMIC DNA]</scope>
    <source>
        <strain evidence="5 6">BGMRC2036</strain>
    </source>
</reference>
<dbReference type="Proteomes" id="UP000318801">
    <property type="component" value="Unassembled WGS sequence"/>
</dbReference>
<dbReference type="EMBL" id="VHLG01000004">
    <property type="protein sequence ID" value="TPW31148.1"/>
    <property type="molecule type" value="Genomic_DNA"/>
</dbReference>
<dbReference type="PROSITE" id="PS00630">
    <property type="entry name" value="IMP_2"/>
    <property type="match status" value="1"/>
</dbReference>
<evidence type="ECO:0000313" key="6">
    <source>
        <dbReference type="Proteomes" id="UP000318801"/>
    </source>
</evidence>
<dbReference type="GO" id="GO:0007165">
    <property type="term" value="P:signal transduction"/>
    <property type="evidence" value="ECO:0007669"/>
    <property type="project" value="TreeGrafter"/>
</dbReference>
<dbReference type="OrthoDB" id="9785695at2"/>
<comment type="similarity">
    <text evidence="1">Belongs to the inositol monophosphatase superfamily.</text>
</comment>
<dbReference type="Gene3D" id="3.40.190.80">
    <property type="match status" value="1"/>
</dbReference>
<dbReference type="GO" id="GO:0008934">
    <property type="term" value="F:inositol monophosphate 1-phosphatase activity"/>
    <property type="evidence" value="ECO:0007669"/>
    <property type="project" value="TreeGrafter"/>
</dbReference>
<evidence type="ECO:0000313" key="5">
    <source>
        <dbReference type="EMBL" id="TPW31148.1"/>
    </source>
</evidence>
<evidence type="ECO:0000256" key="4">
    <source>
        <dbReference type="PIRSR" id="PIRSR600760-2"/>
    </source>
</evidence>
<dbReference type="GO" id="GO:0006020">
    <property type="term" value="P:inositol metabolic process"/>
    <property type="evidence" value="ECO:0007669"/>
    <property type="project" value="TreeGrafter"/>
</dbReference>
<dbReference type="GO" id="GO:0046854">
    <property type="term" value="P:phosphatidylinositol phosphate biosynthetic process"/>
    <property type="evidence" value="ECO:0007669"/>
    <property type="project" value="InterPro"/>
</dbReference>
<dbReference type="GO" id="GO:0046872">
    <property type="term" value="F:metal ion binding"/>
    <property type="evidence" value="ECO:0007669"/>
    <property type="project" value="UniProtKB-KW"/>
</dbReference>
<dbReference type="InterPro" id="IPR000760">
    <property type="entry name" value="Inositol_monophosphatase-like"/>
</dbReference>
<sequence>MNATEHDRWLDDLALIEAAARDAGGVALGYFGQAPQTWWKNNGASPVSEADFAANRRLEALLRHARPDYGWLSEESEDDPARLSCERAFVVDPIDGTRGFLAGDKRWVVSVAVVNRGEPVAAVLFAPALDELFTACKGGPAAKNGADIACRLAGAGDMLDFAAPGNLVERLAPAMQKRIHRAGHVPSLAYRLAMVAEGRLDGTLVRTDSHDWDIAAADLILRCAGAKLVDGDGVAPRYNLADVSKETLFAGSSDLVDMLLRHFDRKPFA</sequence>
<gene>
    <name evidence="5" type="ORF">FJU08_09350</name>
</gene>
<feature type="binding site" evidence="4">
    <location>
        <position position="95"/>
    </location>
    <ligand>
        <name>Mg(2+)</name>
        <dbReference type="ChEBI" id="CHEBI:18420"/>
        <label>1</label>
        <note>catalytic</note>
    </ligand>
</feature>
<dbReference type="AlphaFoldDB" id="A0A506UC34"/>
<dbReference type="SUPFAM" id="SSF56655">
    <property type="entry name" value="Carbohydrate phosphatase"/>
    <property type="match status" value="1"/>
</dbReference>
<keyword evidence="3 4" id="KW-0460">Magnesium</keyword>
<dbReference type="Pfam" id="PF00459">
    <property type="entry name" value="Inositol_P"/>
    <property type="match status" value="1"/>
</dbReference>
<keyword evidence="6" id="KW-1185">Reference proteome</keyword>
<feature type="binding site" evidence="4">
    <location>
        <position position="94"/>
    </location>
    <ligand>
        <name>Mg(2+)</name>
        <dbReference type="ChEBI" id="CHEBI:18420"/>
        <label>1</label>
        <note>catalytic</note>
    </ligand>
</feature>
<dbReference type="InterPro" id="IPR020550">
    <property type="entry name" value="Inositol_monophosphatase_CS"/>
</dbReference>
<dbReference type="Gene3D" id="3.30.540.10">
    <property type="entry name" value="Fructose-1,6-Bisphosphatase, subunit A, domain 1"/>
    <property type="match status" value="1"/>
</dbReference>
<evidence type="ECO:0000256" key="2">
    <source>
        <dbReference type="ARBA" id="ARBA00022723"/>
    </source>
</evidence>
<accession>A0A506UC34</accession>
<comment type="cofactor">
    <cofactor evidence="4">
        <name>Mg(2+)</name>
        <dbReference type="ChEBI" id="CHEBI:18420"/>
    </cofactor>
</comment>
<dbReference type="PANTHER" id="PTHR20854">
    <property type="entry name" value="INOSITOL MONOPHOSPHATASE"/>
    <property type="match status" value="1"/>
</dbReference>
<feature type="binding site" evidence="4">
    <location>
        <position position="92"/>
    </location>
    <ligand>
        <name>Mg(2+)</name>
        <dbReference type="ChEBI" id="CHEBI:18420"/>
        <label>1</label>
        <note>catalytic</note>
    </ligand>
</feature>
<protein>
    <submittedName>
        <fullName evidence="5">3'(2'),5'-bisphosphate nucleotidase CysQ</fullName>
    </submittedName>
</protein>
<organism evidence="5 6">
    <name type="scientific">Martelella alba</name>
    <dbReference type="NCBI Taxonomy" id="2590451"/>
    <lineage>
        <taxon>Bacteria</taxon>
        <taxon>Pseudomonadati</taxon>
        <taxon>Pseudomonadota</taxon>
        <taxon>Alphaproteobacteria</taxon>
        <taxon>Hyphomicrobiales</taxon>
        <taxon>Aurantimonadaceae</taxon>
        <taxon>Martelella</taxon>
    </lineage>
</organism>
<evidence type="ECO:0000256" key="3">
    <source>
        <dbReference type="ARBA" id="ARBA00022842"/>
    </source>
</evidence>
<feature type="binding site" evidence="4">
    <location>
        <position position="213"/>
    </location>
    <ligand>
        <name>Mg(2+)</name>
        <dbReference type="ChEBI" id="CHEBI:18420"/>
        <label>1</label>
        <note>catalytic</note>
    </ligand>
</feature>
<keyword evidence="2 4" id="KW-0479">Metal-binding</keyword>
<dbReference type="CDD" id="cd01638">
    <property type="entry name" value="CysQ"/>
    <property type="match status" value="1"/>
</dbReference>
<dbReference type="PANTHER" id="PTHR20854:SF4">
    <property type="entry name" value="INOSITOL-1-MONOPHOSPHATASE-RELATED"/>
    <property type="match status" value="1"/>
</dbReference>